<dbReference type="EC" id="2.7.7.65" evidence="2"/>
<evidence type="ECO:0000313" key="7">
    <source>
        <dbReference type="EMBL" id="AOU97312.1"/>
    </source>
</evidence>
<dbReference type="Pfam" id="PF00990">
    <property type="entry name" value="GGDEF"/>
    <property type="match status" value="1"/>
</dbReference>
<dbReference type="EMBL" id="CP017415">
    <property type="protein sequence ID" value="AOU97312.1"/>
    <property type="molecule type" value="Genomic_DNA"/>
</dbReference>
<dbReference type="SMART" id="SM00267">
    <property type="entry name" value="GGDEF"/>
    <property type="match status" value="1"/>
</dbReference>
<dbReference type="InterPro" id="IPR043128">
    <property type="entry name" value="Rev_trsase/Diguanyl_cyclase"/>
</dbReference>
<evidence type="ECO:0000256" key="2">
    <source>
        <dbReference type="ARBA" id="ARBA00012528"/>
    </source>
</evidence>
<comment type="cofactor">
    <cofactor evidence="1">
        <name>Mg(2+)</name>
        <dbReference type="ChEBI" id="CHEBI:18420"/>
    </cofactor>
</comment>
<dbReference type="GO" id="GO:0052621">
    <property type="term" value="F:diguanylate cyclase activity"/>
    <property type="evidence" value="ECO:0007669"/>
    <property type="project" value="UniProtKB-EC"/>
</dbReference>
<evidence type="ECO:0000256" key="4">
    <source>
        <dbReference type="SAM" id="Coils"/>
    </source>
</evidence>
<dbReference type="InterPro" id="IPR050469">
    <property type="entry name" value="Diguanylate_Cyclase"/>
</dbReference>
<dbReference type="PANTHER" id="PTHR45138">
    <property type="entry name" value="REGULATORY COMPONENTS OF SENSORY TRANSDUCTION SYSTEM"/>
    <property type="match status" value="1"/>
</dbReference>
<dbReference type="FunFam" id="3.30.70.270:FF:000001">
    <property type="entry name" value="Diguanylate cyclase domain protein"/>
    <property type="match status" value="1"/>
</dbReference>
<evidence type="ECO:0000259" key="6">
    <source>
        <dbReference type="PROSITE" id="PS50887"/>
    </source>
</evidence>
<feature type="domain" description="GGDEF" evidence="6">
    <location>
        <begin position="366"/>
        <end position="496"/>
    </location>
</feature>
<dbReference type="PANTHER" id="PTHR45138:SF9">
    <property type="entry name" value="DIGUANYLATE CYCLASE DGCM-RELATED"/>
    <property type="match status" value="1"/>
</dbReference>
<dbReference type="InterPro" id="IPR029787">
    <property type="entry name" value="Nucleotide_cyclase"/>
</dbReference>
<dbReference type="KEGG" id="aprs:BI364_04270"/>
<name>A0A1D8ILH8_9GAMM</name>
<dbReference type="CDD" id="cd01949">
    <property type="entry name" value="GGDEF"/>
    <property type="match status" value="1"/>
</dbReference>
<dbReference type="InterPro" id="IPR000160">
    <property type="entry name" value="GGDEF_dom"/>
</dbReference>
<dbReference type="RefSeq" id="WP_070077699.1">
    <property type="nucleotide sequence ID" value="NZ_CP017415.1"/>
</dbReference>
<evidence type="ECO:0000313" key="8">
    <source>
        <dbReference type="Proteomes" id="UP000095401"/>
    </source>
</evidence>
<protein>
    <recommendedName>
        <fullName evidence="2">diguanylate cyclase</fullName>
        <ecNumber evidence="2">2.7.7.65</ecNumber>
    </recommendedName>
</protein>
<proteinExistence type="predicted"/>
<keyword evidence="8" id="KW-1185">Reference proteome</keyword>
<feature type="region of interest" description="Disordered" evidence="5">
    <location>
        <begin position="1"/>
        <end position="23"/>
    </location>
</feature>
<accession>A0A1D8ILH8</accession>
<dbReference type="Proteomes" id="UP000095401">
    <property type="component" value="Chromosome"/>
</dbReference>
<sequence>MRTVGENDDPLDDATGDAGGDDGYRERYRQLVQEFDAAETDWQRDRAAGMRLLANMVLKLSATQPELSGLLKSFGDALQAGRFEAETETLSSLIDDLLAEVAPGPDLDSLGSAIGRLEALLDVMPSDPDALTDSAGIGRVLAKLEAALGERLQMLQRDLRVLANTLYEVPGWPDALAAERDRQRNQFAGRQLVDVDALADLIERGFSSIDQERGEICRFLGDLVGRLDVLEKTFSERDSRRRDLLIQAGEVNRHIETSVKDLLSESQVATDIDSLRTAIDRRLHSLTDDLLTLRGLGEDAISQSDQAAQELLGRLRSLEAERDQLSRSLAQTHREARIDMLTALPNRRALDERLEEEEARAGRQGEVFSVALVDIDHFKQINDRFGHTSGDRALQIIAKLLRTKLRRADVLGRWGGEEFLILFPATVLESAREIAERVRLGLSNAPTHFKGEQVRLTASFGLAAWDGQSDTIPALVERADKSLYEAKQAGRDTLRG</sequence>
<organism evidence="7 8">
    <name type="scientific">Acidihalobacter yilgarnensis</name>
    <dbReference type="NCBI Taxonomy" id="2819280"/>
    <lineage>
        <taxon>Bacteria</taxon>
        <taxon>Pseudomonadati</taxon>
        <taxon>Pseudomonadota</taxon>
        <taxon>Gammaproteobacteria</taxon>
        <taxon>Chromatiales</taxon>
        <taxon>Ectothiorhodospiraceae</taxon>
        <taxon>Acidihalobacter</taxon>
    </lineage>
</organism>
<evidence type="ECO:0000256" key="3">
    <source>
        <dbReference type="ARBA" id="ARBA00034247"/>
    </source>
</evidence>
<evidence type="ECO:0000256" key="1">
    <source>
        <dbReference type="ARBA" id="ARBA00001946"/>
    </source>
</evidence>
<reference evidence="8" key="1">
    <citation type="submission" date="2016-09" db="EMBL/GenBank/DDBJ databases">
        <title>Acidihalobacter prosperus F5.</title>
        <authorList>
            <person name="Khaleque H.N."/>
            <person name="Ramsay J.P."/>
            <person name="Kaksonen A.H."/>
            <person name="Boxall N.J."/>
            <person name="Watkin E.L.J."/>
        </authorList>
    </citation>
    <scope>NUCLEOTIDE SEQUENCE [LARGE SCALE GENOMIC DNA]</scope>
    <source>
        <strain evidence="8">F5</strain>
    </source>
</reference>
<comment type="catalytic activity">
    <reaction evidence="3">
        <text>2 GTP = 3',3'-c-di-GMP + 2 diphosphate</text>
        <dbReference type="Rhea" id="RHEA:24898"/>
        <dbReference type="ChEBI" id="CHEBI:33019"/>
        <dbReference type="ChEBI" id="CHEBI:37565"/>
        <dbReference type="ChEBI" id="CHEBI:58805"/>
        <dbReference type="EC" id="2.7.7.65"/>
    </reaction>
</comment>
<evidence type="ECO:0000256" key="5">
    <source>
        <dbReference type="SAM" id="MobiDB-lite"/>
    </source>
</evidence>
<dbReference type="Gene3D" id="3.30.70.270">
    <property type="match status" value="1"/>
</dbReference>
<dbReference type="AlphaFoldDB" id="A0A1D8ILH8"/>
<gene>
    <name evidence="7" type="ORF">BI364_04270</name>
</gene>
<feature type="compositionally biased region" description="Acidic residues" evidence="5">
    <location>
        <begin position="1"/>
        <end position="15"/>
    </location>
</feature>
<dbReference type="PROSITE" id="PS50887">
    <property type="entry name" value="GGDEF"/>
    <property type="match status" value="1"/>
</dbReference>
<dbReference type="SUPFAM" id="SSF55073">
    <property type="entry name" value="Nucleotide cyclase"/>
    <property type="match status" value="1"/>
</dbReference>
<keyword evidence="4" id="KW-0175">Coiled coil</keyword>
<feature type="coiled-coil region" evidence="4">
    <location>
        <begin position="301"/>
        <end position="335"/>
    </location>
</feature>
<dbReference type="NCBIfam" id="TIGR00254">
    <property type="entry name" value="GGDEF"/>
    <property type="match status" value="1"/>
</dbReference>